<reference evidence="2" key="1">
    <citation type="journal article" date="2023" name="Mol. Phylogenet. Evol.">
        <title>Genome-scale phylogeny and comparative genomics of the fungal order Sordariales.</title>
        <authorList>
            <person name="Hensen N."/>
            <person name="Bonometti L."/>
            <person name="Westerberg I."/>
            <person name="Brannstrom I.O."/>
            <person name="Guillou S."/>
            <person name="Cros-Aarteil S."/>
            <person name="Calhoun S."/>
            <person name="Haridas S."/>
            <person name="Kuo A."/>
            <person name="Mondo S."/>
            <person name="Pangilinan J."/>
            <person name="Riley R."/>
            <person name="LaButti K."/>
            <person name="Andreopoulos B."/>
            <person name="Lipzen A."/>
            <person name="Chen C."/>
            <person name="Yan M."/>
            <person name="Daum C."/>
            <person name="Ng V."/>
            <person name="Clum A."/>
            <person name="Steindorff A."/>
            <person name="Ohm R.A."/>
            <person name="Martin F."/>
            <person name="Silar P."/>
            <person name="Natvig D.O."/>
            <person name="Lalanne C."/>
            <person name="Gautier V."/>
            <person name="Ament-Velasquez S.L."/>
            <person name="Kruys A."/>
            <person name="Hutchinson M.I."/>
            <person name="Powell A.J."/>
            <person name="Barry K."/>
            <person name="Miller A.N."/>
            <person name="Grigoriev I.V."/>
            <person name="Debuchy R."/>
            <person name="Gladieux P."/>
            <person name="Hiltunen Thoren M."/>
            <person name="Johannesson H."/>
        </authorList>
    </citation>
    <scope>NUCLEOTIDE SEQUENCE</scope>
    <source>
        <strain evidence="2">CBS 626.80</strain>
    </source>
</reference>
<evidence type="ECO:0000313" key="3">
    <source>
        <dbReference type="Proteomes" id="UP001303222"/>
    </source>
</evidence>
<name>A0AAN6SDZ4_9PEZI</name>
<dbReference type="Proteomes" id="UP001303222">
    <property type="component" value="Unassembled WGS sequence"/>
</dbReference>
<dbReference type="AlphaFoldDB" id="A0AAN6SDZ4"/>
<proteinExistence type="predicted"/>
<accession>A0AAN6SDZ4</accession>
<organism evidence="2 3">
    <name type="scientific">Pseudoneurospora amorphoporcata</name>
    <dbReference type="NCBI Taxonomy" id="241081"/>
    <lineage>
        <taxon>Eukaryota</taxon>
        <taxon>Fungi</taxon>
        <taxon>Dikarya</taxon>
        <taxon>Ascomycota</taxon>
        <taxon>Pezizomycotina</taxon>
        <taxon>Sordariomycetes</taxon>
        <taxon>Sordariomycetidae</taxon>
        <taxon>Sordariales</taxon>
        <taxon>Sordariaceae</taxon>
        <taxon>Pseudoneurospora</taxon>
    </lineage>
</organism>
<protein>
    <submittedName>
        <fullName evidence="2">Uncharacterized protein</fullName>
    </submittedName>
</protein>
<keyword evidence="3" id="KW-1185">Reference proteome</keyword>
<dbReference type="EMBL" id="MU859166">
    <property type="protein sequence ID" value="KAK3950777.1"/>
    <property type="molecule type" value="Genomic_DNA"/>
</dbReference>
<evidence type="ECO:0000313" key="2">
    <source>
        <dbReference type="EMBL" id="KAK3950777.1"/>
    </source>
</evidence>
<sequence>MQGTFVTGLQGNQPVPYPPTNSSVLCAPQFDVQHIPRGACSVGTLSSPDHREVSERPMWRHSVLRGGADTEPKLFGGLEDDDVKS</sequence>
<comment type="caution">
    <text evidence="2">The sequence shown here is derived from an EMBL/GenBank/DDBJ whole genome shotgun (WGS) entry which is preliminary data.</text>
</comment>
<feature type="region of interest" description="Disordered" evidence="1">
    <location>
        <begin position="65"/>
        <end position="85"/>
    </location>
</feature>
<reference evidence="2" key="2">
    <citation type="submission" date="2023-06" db="EMBL/GenBank/DDBJ databases">
        <authorList>
            <consortium name="Lawrence Berkeley National Laboratory"/>
            <person name="Mondo S.J."/>
            <person name="Hensen N."/>
            <person name="Bonometti L."/>
            <person name="Westerberg I."/>
            <person name="Brannstrom I.O."/>
            <person name="Guillou S."/>
            <person name="Cros-Aarteil S."/>
            <person name="Calhoun S."/>
            <person name="Haridas S."/>
            <person name="Kuo A."/>
            <person name="Pangilinan J."/>
            <person name="Riley R."/>
            <person name="Labutti K."/>
            <person name="Andreopoulos B."/>
            <person name="Lipzen A."/>
            <person name="Chen C."/>
            <person name="Yanf M."/>
            <person name="Daum C."/>
            <person name="Ng V."/>
            <person name="Clum A."/>
            <person name="Steindorff A."/>
            <person name="Ohm R."/>
            <person name="Martin F."/>
            <person name="Silar P."/>
            <person name="Natvig D."/>
            <person name="Lalanne C."/>
            <person name="Gautier V."/>
            <person name="Ament-Velasquez S.L."/>
            <person name="Kruys A."/>
            <person name="Hutchinson M.I."/>
            <person name="Powell A.J."/>
            <person name="Barry K."/>
            <person name="Miller A.N."/>
            <person name="Grigoriev I.V."/>
            <person name="Debuchy R."/>
            <person name="Gladieux P."/>
            <person name="Thoren M.H."/>
            <person name="Johannesson H."/>
        </authorList>
    </citation>
    <scope>NUCLEOTIDE SEQUENCE</scope>
    <source>
        <strain evidence="2">CBS 626.80</strain>
    </source>
</reference>
<gene>
    <name evidence="2" type="ORF">QBC32DRAFT_399195</name>
</gene>
<evidence type="ECO:0000256" key="1">
    <source>
        <dbReference type="SAM" id="MobiDB-lite"/>
    </source>
</evidence>